<evidence type="ECO:0008006" key="3">
    <source>
        <dbReference type="Google" id="ProtNLM"/>
    </source>
</evidence>
<proteinExistence type="predicted"/>
<sequence length="130" mass="14477">MTVQNRDDSQKGLTKTHLMRLLVRIGQIIDAETRLLGENPRADLAAANARKNRCLYELNLVSRDLARFELDGEVRREIMVLGRKVQQNEAMLRANIEATKEVIGILGDAITHAESDGTYASGSRLPAGYQ</sequence>
<keyword evidence="2" id="KW-1185">Reference proteome</keyword>
<accession>A0A4R0PI61</accession>
<comment type="caution">
    <text evidence="1">The sequence shown here is derived from an EMBL/GenBank/DDBJ whole genome shotgun (WGS) entry which is preliminary data.</text>
</comment>
<evidence type="ECO:0000313" key="2">
    <source>
        <dbReference type="Proteomes" id="UP000291301"/>
    </source>
</evidence>
<organism evidence="1 2">
    <name type="scientific">Oricola cellulosilytica</name>
    <dbReference type="NCBI Taxonomy" id="1429082"/>
    <lineage>
        <taxon>Bacteria</taxon>
        <taxon>Pseudomonadati</taxon>
        <taxon>Pseudomonadota</taxon>
        <taxon>Alphaproteobacteria</taxon>
        <taxon>Hyphomicrobiales</taxon>
        <taxon>Ahrensiaceae</taxon>
        <taxon>Oricola</taxon>
    </lineage>
</organism>
<dbReference type="RefSeq" id="WP_131564914.1">
    <property type="nucleotide sequence ID" value="NZ_JAINFK010000001.1"/>
</dbReference>
<protein>
    <recommendedName>
        <fullName evidence="3">Flagellar protein FlgN</fullName>
    </recommendedName>
</protein>
<dbReference type="AlphaFoldDB" id="A0A4R0PI61"/>
<name>A0A4R0PI61_9HYPH</name>
<evidence type="ECO:0000313" key="1">
    <source>
        <dbReference type="EMBL" id="TCD16230.1"/>
    </source>
</evidence>
<dbReference type="EMBL" id="SJST01000001">
    <property type="protein sequence ID" value="TCD16230.1"/>
    <property type="molecule type" value="Genomic_DNA"/>
</dbReference>
<dbReference type="OrthoDB" id="8294122at2"/>
<reference evidence="1 2" key="1">
    <citation type="journal article" date="2015" name="Antonie Van Leeuwenhoek">
        <title>Oricola cellulosilytica gen. nov., sp. nov., a cellulose-degrading bacterium of the family Phyllobacteriaceae isolated from surface seashore water, and emended descriptions of Mesorhizobium loti and Phyllobacterium myrsinacearum.</title>
        <authorList>
            <person name="Hameed A."/>
            <person name="Shahina M."/>
            <person name="Lai W.A."/>
            <person name="Lin S.Y."/>
            <person name="Young L.S."/>
            <person name="Liu Y.C."/>
            <person name="Hsu Y.H."/>
            <person name="Young C.C."/>
        </authorList>
    </citation>
    <scope>NUCLEOTIDE SEQUENCE [LARGE SCALE GENOMIC DNA]</scope>
    <source>
        <strain evidence="1 2">KCTC 52183</strain>
    </source>
</reference>
<gene>
    <name evidence="1" type="ORF">E0D97_02015</name>
</gene>
<dbReference type="Proteomes" id="UP000291301">
    <property type="component" value="Unassembled WGS sequence"/>
</dbReference>